<reference evidence="1 2" key="1">
    <citation type="submission" date="2019-12" db="EMBL/GenBank/DDBJ databases">
        <title>Genomic-based taxomic classification of the family Erythrobacteraceae.</title>
        <authorList>
            <person name="Xu L."/>
        </authorList>
    </citation>
    <scope>NUCLEOTIDE SEQUENCE [LARGE SCALE GENOMIC DNA]</scope>
    <source>
        <strain evidence="1 2">KEMB 9005-328</strain>
    </source>
</reference>
<gene>
    <name evidence="1" type="ORF">GRI58_12530</name>
</gene>
<dbReference type="RefSeq" id="WP_160753945.1">
    <property type="nucleotide sequence ID" value="NZ_WTYA01000010.1"/>
</dbReference>
<proteinExistence type="predicted"/>
<dbReference type="EMBL" id="WTYA01000010">
    <property type="protein sequence ID" value="MXP29642.1"/>
    <property type="molecule type" value="Genomic_DNA"/>
</dbReference>
<dbReference type="Proteomes" id="UP000439780">
    <property type="component" value="Unassembled WGS sequence"/>
</dbReference>
<dbReference type="AlphaFoldDB" id="A0A845AGC9"/>
<name>A0A845AGC9_9SPHN</name>
<comment type="caution">
    <text evidence="1">The sequence shown here is derived from an EMBL/GenBank/DDBJ whole genome shotgun (WGS) entry which is preliminary data.</text>
</comment>
<evidence type="ECO:0000313" key="1">
    <source>
        <dbReference type="EMBL" id="MXP29642.1"/>
    </source>
</evidence>
<dbReference type="OrthoDB" id="9017325at2"/>
<keyword evidence="2" id="KW-1185">Reference proteome</keyword>
<accession>A0A845AGC9</accession>
<sequence>MHVPSRAARPGAPHVHLLLPAREILATGFGKFARPLASDEGRVLLDKEWAAWWEAAHG</sequence>
<evidence type="ECO:0000313" key="2">
    <source>
        <dbReference type="Proteomes" id="UP000439780"/>
    </source>
</evidence>
<protein>
    <submittedName>
        <fullName evidence="1">Uncharacterized protein</fullName>
    </submittedName>
</protein>
<organism evidence="1 2">
    <name type="scientific">Qipengyuania algicida</name>
    <dbReference type="NCBI Taxonomy" id="1836209"/>
    <lineage>
        <taxon>Bacteria</taxon>
        <taxon>Pseudomonadati</taxon>
        <taxon>Pseudomonadota</taxon>
        <taxon>Alphaproteobacteria</taxon>
        <taxon>Sphingomonadales</taxon>
        <taxon>Erythrobacteraceae</taxon>
        <taxon>Qipengyuania</taxon>
    </lineage>
</organism>